<protein>
    <recommendedName>
        <fullName evidence="2">SWIM-type domain-containing protein</fullName>
    </recommendedName>
</protein>
<dbReference type="GO" id="GO:0008270">
    <property type="term" value="F:zinc ion binding"/>
    <property type="evidence" value="ECO:0007669"/>
    <property type="project" value="UniProtKB-KW"/>
</dbReference>
<evidence type="ECO:0000259" key="2">
    <source>
        <dbReference type="PROSITE" id="PS50966"/>
    </source>
</evidence>
<dbReference type="EMBL" id="QAOT01000045">
    <property type="protein sequence ID" value="PTR06947.1"/>
    <property type="molecule type" value="Genomic_DNA"/>
</dbReference>
<sequence>MPKFSVRGSRGNIYQITVTGAGSDLRIHCKCPAGRIAGKFCKHVSALLNGDITNVIEGADDVHLLKEMQQGSPLSARARRYEEAAGEDLRIAEFSHVISIDLFLENFSAQVEEAGWKIERRLQPERLPYVLPQERLEFFGKKRGGVWRATPSHILHYEPFTAEVNHDDQMAFFGGQETIEVRLEDVKPKKTPWRFEGKWRSSLPRLIPHILETLCPQRLAG</sequence>
<reference evidence="3 4" key="1">
    <citation type="submission" date="2018-04" db="EMBL/GenBank/DDBJ databases">
        <title>Genomic Encyclopedia of Type Strains, Phase III (KMG-III): the genomes of soil and plant-associated and newly described type strains.</title>
        <authorList>
            <person name="Whitman W."/>
        </authorList>
    </citation>
    <scope>NUCLEOTIDE SEQUENCE [LARGE SCALE GENOMIC DNA]</scope>
    <source>
        <strain evidence="3 4">KA25</strain>
    </source>
</reference>
<keyword evidence="4" id="KW-1185">Reference proteome</keyword>
<accession>A0A2T5JKC1</accession>
<dbReference type="InterPro" id="IPR007527">
    <property type="entry name" value="Znf_SWIM"/>
</dbReference>
<evidence type="ECO:0000256" key="1">
    <source>
        <dbReference type="PROSITE-ProRule" id="PRU00325"/>
    </source>
</evidence>
<dbReference type="RefSeq" id="WP_108222750.1">
    <property type="nucleotide sequence ID" value="NZ_QAOT01000045.1"/>
</dbReference>
<comment type="caution">
    <text evidence="3">The sequence shown here is derived from an EMBL/GenBank/DDBJ whole genome shotgun (WGS) entry which is preliminary data.</text>
</comment>
<evidence type="ECO:0000313" key="3">
    <source>
        <dbReference type="EMBL" id="PTR06947.1"/>
    </source>
</evidence>
<feature type="domain" description="SWIM-type" evidence="2">
    <location>
        <begin position="14"/>
        <end position="52"/>
    </location>
</feature>
<dbReference type="PROSITE" id="PS50966">
    <property type="entry name" value="ZF_SWIM"/>
    <property type="match status" value="1"/>
</dbReference>
<organism evidence="3 4">
    <name type="scientific">Cereibacter azotoformans</name>
    <dbReference type="NCBI Taxonomy" id="43057"/>
    <lineage>
        <taxon>Bacteria</taxon>
        <taxon>Pseudomonadati</taxon>
        <taxon>Pseudomonadota</taxon>
        <taxon>Alphaproteobacteria</taxon>
        <taxon>Rhodobacterales</taxon>
        <taxon>Paracoccaceae</taxon>
        <taxon>Cereibacter</taxon>
    </lineage>
</organism>
<keyword evidence="1" id="KW-0862">Zinc</keyword>
<name>A0A2T5JKC1_9RHOB</name>
<evidence type="ECO:0000313" key="4">
    <source>
        <dbReference type="Proteomes" id="UP000244060"/>
    </source>
</evidence>
<keyword evidence="1" id="KW-0863">Zinc-finger</keyword>
<dbReference type="AlphaFoldDB" id="A0A2T5JKC1"/>
<gene>
    <name evidence="3" type="ORF">C8J28_1458</name>
</gene>
<dbReference type="Proteomes" id="UP000244060">
    <property type="component" value="Unassembled WGS sequence"/>
</dbReference>
<dbReference type="OrthoDB" id="7875935at2"/>
<proteinExistence type="predicted"/>
<keyword evidence="1" id="KW-0479">Metal-binding</keyword>